<dbReference type="NCBIfam" id="TIGR01409">
    <property type="entry name" value="TAT_signal_seq"/>
    <property type="match status" value="1"/>
</dbReference>
<comment type="cofactor">
    <cofactor evidence="1">
        <name>Ca(2+)</name>
        <dbReference type="ChEBI" id="CHEBI:29108"/>
    </cofactor>
</comment>
<dbReference type="Proteomes" id="UP000596337">
    <property type="component" value="Plasmid pSLV18-213K"/>
</dbReference>
<keyword evidence="4" id="KW-0732">Signal</keyword>
<evidence type="ECO:0000313" key="9">
    <source>
        <dbReference type="Proteomes" id="UP000596337"/>
    </source>
</evidence>
<comment type="similarity">
    <text evidence="2">Belongs to the sulfatase family.</text>
</comment>
<dbReference type="GO" id="GO:0004423">
    <property type="term" value="F:iduronate-2-sulfatase activity"/>
    <property type="evidence" value="ECO:0007669"/>
    <property type="project" value="InterPro"/>
</dbReference>
<dbReference type="InterPro" id="IPR019546">
    <property type="entry name" value="TAT_signal_bac_arc"/>
</dbReference>
<dbReference type="InterPro" id="IPR006311">
    <property type="entry name" value="TAT_signal"/>
</dbReference>
<dbReference type="InterPro" id="IPR035874">
    <property type="entry name" value="IDS"/>
</dbReference>
<evidence type="ECO:0000259" key="7">
    <source>
        <dbReference type="Pfam" id="PF00884"/>
    </source>
</evidence>
<dbReference type="PANTHER" id="PTHR45953">
    <property type="entry name" value="IDURONATE 2-SULFATASE"/>
    <property type="match status" value="1"/>
</dbReference>
<dbReference type="RefSeq" id="WP_203346339.1">
    <property type="nucleotide sequence ID" value="NZ_CP069194.1"/>
</dbReference>
<dbReference type="GO" id="GO:0005737">
    <property type="term" value="C:cytoplasm"/>
    <property type="evidence" value="ECO:0007669"/>
    <property type="project" value="TreeGrafter"/>
</dbReference>
<evidence type="ECO:0000256" key="3">
    <source>
        <dbReference type="ARBA" id="ARBA00022723"/>
    </source>
</evidence>
<evidence type="ECO:0000256" key="5">
    <source>
        <dbReference type="ARBA" id="ARBA00022801"/>
    </source>
</evidence>
<dbReference type="InterPro" id="IPR017850">
    <property type="entry name" value="Alkaline_phosphatase_core_sf"/>
</dbReference>
<dbReference type="AlphaFoldDB" id="A0AA92LP55"/>
<dbReference type="SUPFAM" id="SSF53649">
    <property type="entry name" value="Alkaline phosphatase-like"/>
    <property type="match status" value="1"/>
</dbReference>
<keyword evidence="8" id="KW-0614">Plasmid</keyword>
<accession>A0AA92LP55</accession>
<reference evidence="8 9" key="1">
    <citation type="submission" date="2021-01" db="EMBL/GenBank/DDBJ databases">
        <title>Characterization of a novel blaVMB-2- harboring plasmid in Vibrio diabolicus.</title>
        <authorList>
            <person name="Liu M."/>
        </authorList>
    </citation>
    <scope>NUCLEOTIDE SEQUENCE [LARGE SCALE GENOMIC DNA]</scope>
    <source>
        <strain evidence="8 9">SLV18</strain>
        <plasmid evidence="8 9">pSLV18-213K</plasmid>
    </source>
</reference>
<feature type="domain" description="Sulfatase N-terminal" evidence="7">
    <location>
        <begin position="32"/>
        <end position="411"/>
    </location>
</feature>
<dbReference type="Gene3D" id="3.40.720.10">
    <property type="entry name" value="Alkaline Phosphatase, subunit A"/>
    <property type="match status" value="2"/>
</dbReference>
<keyword evidence="3" id="KW-0479">Metal-binding</keyword>
<evidence type="ECO:0000256" key="2">
    <source>
        <dbReference type="ARBA" id="ARBA00008779"/>
    </source>
</evidence>
<organism evidence="8 9">
    <name type="scientific">Vibrio diabolicus</name>
    <dbReference type="NCBI Taxonomy" id="50719"/>
    <lineage>
        <taxon>Bacteria</taxon>
        <taxon>Pseudomonadati</taxon>
        <taxon>Pseudomonadota</taxon>
        <taxon>Gammaproteobacteria</taxon>
        <taxon>Vibrionales</taxon>
        <taxon>Vibrionaceae</taxon>
        <taxon>Vibrio</taxon>
        <taxon>Vibrio diabolicus subgroup</taxon>
    </lineage>
</organism>
<keyword evidence="5 8" id="KW-0378">Hydrolase</keyword>
<dbReference type="CDD" id="cd16030">
    <property type="entry name" value="iduronate-2-sulfatase"/>
    <property type="match status" value="1"/>
</dbReference>
<dbReference type="Pfam" id="PF10518">
    <property type="entry name" value="TAT_signal"/>
    <property type="match status" value="1"/>
</dbReference>
<name>A0AA92LP55_9VIBR</name>
<dbReference type="PROSITE" id="PS51318">
    <property type="entry name" value="TAT"/>
    <property type="match status" value="1"/>
</dbReference>
<dbReference type="Pfam" id="PF00884">
    <property type="entry name" value="Sulfatase"/>
    <property type="match status" value="1"/>
</dbReference>
<evidence type="ECO:0000256" key="4">
    <source>
        <dbReference type="ARBA" id="ARBA00022729"/>
    </source>
</evidence>
<evidence type="ECO:0000256" key="1">
    <source>
        <dbReference type="ARBA" id="ARBA00001913"/>
    </source>
</evidence>
<dbReference type="InterPro" id="IPR000917">
    <property type="entry name" value="Sulfatase_N"/>
</dbReference>
<sequence length="532" mass="60693">MKISRRNFLKSTGALGASLSLSPLVRAQNQKPNVLFIAIDDLNDWIGGLRGHVQAKTPNLDRLMQKSHNFVNAHCAVPVCGPSRNAILSGMAPTTTGWYTNRELGLKNFPAIAEEVMGNIPTLPQHFKQNGYYTMACGKIFHHGTSDYRAEKQWHVEQDKYEIKNQEYLDRGFGYGRYGVNDHKYYPFPTDGGQIVTTFGPDAKGKSLCWGELERKDIPMGGLMPDEYFAHWAVEQLHKDYDQPFFLAAGFIRPHVPFTAPKEYFDMFPLESIQMPDIIEDEMKDIPLYGKAMTMGAIEGGDHAAVEKVSPTFWRELVRANLACIAFVDAQIGKVLDALESSKYSDNTVVMLWSDHGQNFGEHRNWRKNTLWEESTHVPLVIKMPKQTQGVEYTEAVSLLDVYPTITSLCGLPEVPSNEGLSLTPFINNPDFKRNKPAVTTWGYKNHAVRDERYRYIQYRDGSEELYAHNVDPNEHTNLANQSEYKGVIEKLKVWIPTKNRLPYGMEDFKQGDFLEKHLREWEQNDVPDFLS</sequence>
<proteinExistence type="inferred from homology"/>
<evidence type="ECO:0000313" key="8">
    <source>
        <dbReference type="EMBL" id="QRG81523.1"/>
    </source>
</evidence>
<dbReference type="PANTHER" id="PTHR45953:SF1">
    <property type="entry name" value="IDURONATE 2-SULFATASE"/>
    <property type="match status" value="1"/>
</dbReference>
<evidence type="ECO:0000256" key="6">
    <source>
        <dbReference type="ARBA" id="ARBA00022837"/>
    </source>
</evidence>
<protein>
    <submittedName>
        <fullName evidence="8">Sulfatase-like hydrolase/transferase</fullName>
    </submittedName>
</protein>
<keyword evidence="6" id="KW-0106">Calcium</keyword>
<dbReference type="EMBL" id="CP069194">
    <property type="protein sequence ID" value="QRG81523.1"/>
    <property type="molecule type" value="Genomic_DNA"/>
</dbReference>
<geneLocation type="plasmid" evidence="8 9">
    <name>pSLV18-213K</name>
</geneLocation>
<gene>
    <name evidence="8" type="ORF">JOS67_00200</name>
</gene>
<dbReference type="GO" id="GO:0046872">
    <property type="term" value="F:metal ion binding"/>
    <property type="evidence" value="ECO:0007669"/>
    <property type="project" value="UniProtKB-KW"/>
</dbReference>